<dbReference type="Gramene" id="TRITD5Bv1G222770.1">
    <property type="protein sequence ID" value="TRITD5Bv1G222770.1"/>
    <property type="gene ID" value="TRITD5Bv1G222770"/>
</dbReference>
<dbReference type="Pfam" id="PF00646">
    <property type="entry name" value="F-box"/>
    <property type="match status" value="1"/>
</dbReference>
<dbReference type="EMBL" id="LT934120">
    <property type="protein sequence ID" value="VAI38424.1"/>
    <property type="molecule type" value="Genomic_DNA"/>
</dbReference>
<organism evidence="2 3">
    <name type="scientific">Triticum turgidum subsp. durum</name>
    <name type="common">Durum wheat</name>
    <name type="synonym">Triticum durum</name>
    <dbReference type="NCBI Taxonomy" id="4567"/>
    <lineage>
        <taxon>Eukaryota</taxon>
        <taxon>Viridiplantae</taxon>
        <taxon>Streptophyta</taxon>
        <taxon>Embryophyta</taxon>
        <taxon>Tracheophyta</taxon>
        <taxon>Spermatophyta</taxon>
        <taxon>Magnoliopsida</taxon>
        <taxon>Liliopsida</taxon>
        <taxon>Poales</taxon>
        <taxon>Poaceae</taxon>
        <taxon>BOP clade</taxon>
        <taxon>Pooideae</taxon>
        <taxon>Triticodae</taxon>
        <taxon>Triticeae</taxon>
        <taxon>Triticinae</taxon>
        <taxon>Triticum</taxon>
    </lineage>
</organism>
<dbReference type="OMA" id="LCETGPV"/>
<dbReference type="AlphaFoldDB" id="A0A9R0XKU1"/>
<reference evidence="2 3" key="1">
    <citation type="submission" date="2017-09" db="EMBL/GenBank/DDBJ databases">
        <authorList>
            <consortium name="International Durum Wheat Genome Sequencing Consortium (IDWGSC)"/>
            <person name="Milanesi L."/>
        </authorList>
    </citation>
    <scope>NUCLEOTIDE SEQUENCE [LARGE SCALE GENOMIC DNA]</scope>
    <source>
        <strain evidence="3">cv. Svevo</strain>
    </source>
</reference>
<dbReference type="PANTHER" id="PTHR32133">
    <property type="entry name" value="OS07G0120400 PROTEIN"/>
    <property type="match status" value="1"/>
</dbReference>
<proteinExistence type="predicted"/>
<sequence length="384" mass="42160">MGELAEDLFLRLSPELVEEVFFRLPPDEPACLVHASAVCKPWRRILADLGFRRRYYKFHGTPPVLGLFQQGDWLFREGARFVRTSALFPAQRDRPCWFAMDCRHGRALLASLGTTCHLMVLDSVTGHQRLVVSPCNRPVSFSAAVLCAAQGCDHHGCQGGHFRLAVVTTYQQHRVTSGWLYSSETRLWSELTSVHHPNVRCPYNLGAPSVLVGDALYFNVGGIVECQLGALRLSMLEKPVDGNGRLSMSHNPIDGIGTLMVKEDGRLGFAAVVDVTNLTLWLCETGPVGAIGWAKLRVIDLNLRRCSQHVNSALALGGRSVHALAITGVAEGTQIIFVRAHVGSYMVDLKSGRVRPVDAYGRKFFPYASFCIPAMEAGCTGQGQ</sequence>
<dbReference type="InterPro" id="IPR036047">
    <property type="entry name" value="F-box-like_dom_sf"/>
</dbReference>
<dbReference type="InterPro" id="IPR001810">
    <property type="entry name" value="F-box_dom"/>
</dbReference>
<gene>
    <name evidence="2" type="ORF">TRITD_5Bv1G222770</name>
</gene>
<feature type="domain" description="F-box" evidence="1">
    <location>
        <begin position="9"/>
        <end position="53"/>
    </location>
</feature>
<evidence type="ECO:0000313" key="2">
    <source>
        <dbReference type="EMBL" id="VAI38424.1"/>
    </source>
</evidence>
<evidence type="ECO:0000313" key="3">
    <source>
        <dbReference type="Proteomes" id="UP000324705"/>
    </source>
</evidence>
<dbReference type="Proteomes" id="UP000324705">
    <property type="component" value="Chromosome 5B"/>
</dbReference>
<name>A0A9R0XKU1_TRITD</name>
<dbReference type="PANTHER" id="PTHR32133:SF318">
    <property type="entry name" value="GENOME ASSEMBLY, CHROMOSOME: II"/>
    <property type="match status" value="1"/>
</dbReference>
<dbReference type="SUPFAM" id="SSF81383">
    <property type="entry name" value="F-box domain"/>
    <property type="match status" value="1"/>
</dbReference>
<protein>
    <recommendedName>
        <fullName evidence="1">F-box domain-containing protein</fullName>
    </recommendedName>
</protein>
<keyword evidence="3" id="KW-1185">Reference proteome</keyword>
<dbReference type="Gene3D" id="1.20.1280.50">
    <property type="match status" value="1"/>
</dbReference>
<accession>A0A9R0XKU1</accession>
<evidence type="ECO:0000259" key="1">
    <source>
        <dbReference type="Pfam" id="PF00646"/>
    </source>
</evidence>